<reference evidence="3" key="2">
    <citation type="submission" date="2020-11" db="EMBL/GenBank/DDBJ databases">
        <authorList>
            <person name="McCartney M.A."/>
            <person name="Auch B."/>
            <person name="Kono T."/>
            <person name="Mallez S."/>
            <person name="Becker A."/>
            <person name="Gohl D.M."/>
            <person name="Silverstein K.A.T."/>
            <person name="Koren S."/>
            <person name="Bechman K.B."/>
            <person name="Herman A."/>
            <person name="Abrahante J.E."/>
            <person name="Garbe J."/>
        </authorList>
    </citation>
    <scope>NUCLEOTIDE SEQUENCE</scope>
    <source>
        <strain evidence="3">Duluth1</strain>
        <tissue evidence="3">Whole animal</tissue>
    </source>
</reference>
<reference evidence="3" key="1">
    <citation type="journal article" date="2019" name="bioRxiv">
        <title>The Genome of the Zebra Mussel, Dreissena polymorpha: A Resource for Invasive Species Research.</title>
        <authorList>
            <person name="McCartney M.A."/>
            <person name="Auch B."/>
            <person name="Kono T."/>
            <person name="Mallez S."/>
            <person name="Zhang Y."/>
            <person name="Obille A."/>
            <person name="Becker A."/>
            <person name="Abrahante J.E."/>
            <person name="Garbe J."/>
            <person name="Badalamenti J.P."/>
            <person name="Herman A."/>
            <person name="Mangelson H."/>
            <person name="Liachko I."/>
            <person name="Sullivan S."/>
            <person name="Sone E.D."/>
            <person name="Koren S."/>
            <person name="Silverstein K.A.T."/>
            <person name="Beckman K.B."/>
            <person name="Gohl D.M."/>
        </authorList>
    </citation>
    <scope>NUCLEOTIDE SEQUENCE</scope>
    <source>
        <strain evidence="3">Duluth1</strain>
        <tissue evidence="3">Whole animal</tissue>
    </source>
</reference>
<dbReference type="SUPFAM" id="SSF47954">
    <property type="entry name" value="Cyclin-like"/>
    <property type="match status" value="1"/>
</dbReference>
<dbReference type="SMART" id="SM00385">
    <property type="entry name" value="CYCLIN"/>
    <property type="match status" value="1"/>
</dbReference>
<dbReference type="EMBL" id="JAIWYP010000004">
    <property type="protein sequence ID" value="KAH3842711.1"/>
    <property type="molecule type" value="Genomic_DNA"/>
</dbReference>
<protein>
    <recommendedName>
        <fullName evidence="2">Cyclin-like domain-containing protein</fullName>
    </recommendedName>
</protein>
<dbReference type="Gene3D" id="1.10.472.10">
    <property type="entry name" value="Cyclin-like"/>
    <property type="match status" value="2"/>
</dbReference>
<accession>A0A9D4KPE8</accession>
<feature type="domain" description="Cyclin-like" evidence="2">
    <location>
        <begin position="100"/>
        <end position="186"/>
    </location>
</feature>
<evidence type="ECO:0000256" key="1">
    <source>
        <dbReference type="RuleBase" id="RU000383"/>
    </source>
</evidence>
<dbReference type="PANTHER" id="PTHR10177">
    <property type="entry name" value="CYCLINS"/>
    <property type="match status" value="1"/>
</dbReference>
<dbReference type="InterPro" id="IPR006671">
    <property type="entry name" value="Cyclin_N"/>
</dbReference>
<keyword evidence="4" id="KW-1185">Reference proteome</keyword>
<comment type="caution">
    <text evidence="3">The sequence shown here is derived from an EMBL/GenBank/DDBJ whole genome shotgun (WGS) entry which is preliminary data.</text>
</comment>
<gene>
    <name evidence="3" type="ORF">DPMN_116215</name>
</gene>
<comment type="similarity">
    <text evidence="1">Belongs to the cyclin family.</text>
</comment>
<proteinExistence type="inferred from homology"/>
<dbReference type="OrthoDB" id="769138at2759"/>
<dbReference type="InterPro" id="IPR013763">
    <property type="entry name" value="Cyclin-like_dom"/>
</dbReference>
<dbReference type="AlphaFoldDB" id="A0A9D4KPE8"/>
<dbReference type="Pfam" id="PF00134">
    <property type="entry name" value="Cyclin_N"/>
    <property type="match status" value="1"/>
</dbReference>
<evidence type="ECO:0000313" key="4">
    <source>
        <dbReference type="Proteomes" id="UP000828390"/>
    </source>
</evidence>
<dbReference type="FunFam" id="1.10.472.10:FF:000006">
    <property type="entry name" value="Cyclin I"/>
    <property type="match status" value="1"/>
</dbReference>
<name>A0A9D4KPE8_DREPO</name>
<keyword evidence="1" id="KW-0195">Cyclin</keyword>
<dbReference type="InterPro" id="IPR039361">
    <property type="entry name" value="Cyclin"/>
</dbReference>
<evidence type="ECO:0000259" key="2">
    <source>
        <dbReference type="SMART" id="SM00385"/>
    </source>
</evidence>
<dbReference type="Proteomes" id="UP000828390">
    <property type="component" value="Unassembled WGS sequence"/>
</dbReference>
<organism evidence="3 4">
    <name type="scientific">Dreissena polymorpha</name>
    <name type="common">Zebra mussel</name>
    <name type="synonym">Mytilus polymorpha</name>
    <dbReference type="NCBI Taxonomy" id="45954"/>
    <lineage>
        <taxon>Eukaryota</taxon>
        <taxon>Metazoa</taxon>
        <taxon>Spiralia</taxon>
        <taxon>Lophotrochozoa</taxon>
        <taxon>Mollusca</taxon>
        <taxon>Bivalvia</taxon>
        <taxon>Autobranchia</taxon>
        <taxon>Heteroconchia</taxon>
        <taxon>Euheterodonta</taxon>
        <taxon>Imparidentia</taxon>
        <taxon>Neoheterodontei</taxon>
        <taxon>Myida</taxon>
        <taxon>Dreissenoidea</taxon>
        <taxon>Dreissenidae</taxon>
        <taxon>Dreissena</taxon>
    </lineage>
</organism>
<sequence length="405" mass="45693">MVQIDKLQNGENQGQNELFWKGEIGSRNQVQTDLKETTSGQTPKKAAQTSFSAFTPKVECLFKKLQKLKAAQDKIGHVLRIPSVGTDDSIGVAERDSAVTTIKSMQTFYNYNSDTFGAAVYYLDRFITKVKVKRRYLSCVTSAAFFLATKMNEEAEFHPSASDLASLNCHSWKPSDLKRMEKLMLDKLEWSLHSSPTCITFLETLYELLRVFNFAYEAINEDLFLTMVERSELYLNYSACAKYNPCTLAMSVAHQCLKEIGMASMMNRYILLHIQAVMQVSDSELSGCQCAISKQLELYNLCPQTRPKCLPVPRIVPRPSLVKRPSFYGTTDLPTIEEVPWSCESSEEEDTVSPSDVYCPSVDRLPLFGNAAQKLSSSYCLLVEQCLNRGDSYFVCKPQCNILVI</sequence>
<evidence type="ECO:0000313" key="3">
    <source>
        <dbReference type="EMBL" id="KAH3842711.1"/>
    </source>
</evidence>
<dbReference type="InterPro" id="IPR036915">
    <property type="entry name" value="Cyclin-like_sf"/>
</dbReference>